<protein>
    <recommendedName>
        <fullName evidence="7">Regulator of microtubule dynamics protein 1</fullName>
    </recommendedName>
    <alternativeName>
        <fullName evidence="8">Protein FAM82B</fullName>
    </alternativeName>
</protein>
<dbReference type="Gene3D" id="1.25.40.10">
    <property type="entry name" value="Tetratricopeptide repeat domain"/>
    <property type="match status" value="1"/>
</dbReference>
<keyword evidence="10" id="KW-1185">Reference proteome</keyword>
<dbReference type="PANTHER" id="PTHR16056">
    <property type="entry name" value="REGULATOR OF MICROTUBULE DYNAMICS PROTEIN"/>
    <property type="match status" value="1"/>
</dbReference>
<evidence type="ECO:0000256" key="4">
    <source>
        <dbReference type="ARBA" id="ARBA00022737"/>
    </source>
</evidence>
<evidence type="ECO:0000256" key="3">
    <source>
        <dbReference type="ARBA" id="ARBA00022490"/>
    </source>
</evidence>
<dbReference type="AlphaFoldDB" id="A0A9Q0N6B5"/>
<dbReference type="PANTHER" id="PTHR16056:SF16">
    <property type="entry name" value="REGULATOR OF MICROTUBULE DYNAMICS PROTEIN 1"/>
    <property type="match status" value="1"/>
</dbReference>
<dbReference type="EMBL" id="WJQU01000002">
    <property type="protein sequence ID" value="KAJ6643997.1"/>
    <property type="molecule type" value="Genomic_DNA"/>
</dbReference>
<evidence type="ECO:0000313" key="9">
    <source>
        <dbReference type="EMBL" id="KAJ6643997.1"/>
    </source>
</evidence>
<dbReference type="GO" id="GO:0005876">
    <property type="term" value="C:spindle microtubule"/>
    <property type="evidence" value="ECO:0007669"/>
    <property type="project" value="TreeGrafter"/>
</dbReference>
<comment type="caution">
    <text evidence="9">The sequence shown here is derived from an EMBL/GenBank/DDBJ whole genome shotgun (WGS) entry which is preliminary data.</text>
</comment>
<keyword evidence="4" id="KW-0677">Repeat</keyword>
<evidence type="ECO:0000256" key="8">
    <source>
        <dbReference type="ARBA" id="ARBA00041958"/>
    </source>
</evidence>
<accession>A0A9Q0N6B5</accession>
<comment type="subcellular location">
    <subcellularLocation>
        <location evidence="1">Cytoplasm</location>
        <location evidence="1">Cytoskeleton</location>
    </subcellularLocation>
</comment>
<evidence type="ECO:0000313" key="10">
    <source>
        <dbReference type="Proteomes" id="UP001151699"/>
    </source>
</evidence>
<evidence type="ECO:0000256" key="6">
    <source>
        <dbReference type="ARBA" id="ARBA00023212"/>
    </source>
</evidence>
<comment type="subunit">
    <text evidence="2">Interacts with microtubules.</text>
</comment>
<dbReference type="Pfam" id="PF21033">
    <property type="entry name" value="RMD1-3"/>
    <property type="match status" value="1"/>
</dbReference>
<name>A0A9Q0N6B5_9DIPT</name>
<keyword evidence="6" id="KW-0206">Cytoskeleton</keyword>
<evidence type="ECO:0000256" key="1">
    <source>
        <dbReference type="ARBA" id="ARBA00004245"/>
    </source>
</evidence>
<sequence length="262" mass="30380">MDQSSIELLKKADQLFEKDRFEDSLVVLKSFHDQSKADVKWRQGRALYKICEKDKNRRQELIPQAFQLVTESLKLNGNDVEAHLWMQVFSFKKPYPRSMNPICTNRAALVDAKSQIDGLYARLKSLPEVKKYMLNAVEINPNYAHAWFALGSYAYGIASATWYEQKVIRLVCPDVSETYEEALEHFLRAEQANPNFCSLIILYIGRCYDALGDHDKAKYYFTKASNVNVLNNDDKMCRETATVWLDKYSKKALRINDQSEYA</sequence>
<dbReference type="GO" id="GO:0008017">
    <property type="term" value="F:microtubule binding"/>
    <property type="evidence" value="ECO:0007669"/>
    <property type="project" value="TreeGrafter"/>
</dbReference>
<dbReference type="OrthoDB" id="69711at2759"/>
<dbReference type="InterPro" id="IPR011990">
    <property type="entry name" value="TPR-like_helical_dom_sf"/>
</dbReference>
<keyword evidence="5" id="KW-0802">TPR repeat</keyword>
<evidence type="ECO:0000256" key="7">
    <source>
        <dbReference type="ARBA" id="ARBA00039966"/>
    </source>
</evidence>
<evidence type="ECO:0000256" key="2">
    <source>
        <dbReference type="ARBA" id="ARBA00011375"/>
    </source>
</evidence>
<organism evidence="9 10">
    <name type="scientific">Pseudolycoriella hygida</name>
    <dbReference type="NCBI Taxonomy" id="35572"/>
    <lineage>
        <taxon>Eukaryota</taxon>
        <taxon>Metazoa</taxon>
        <taxon>Ecdysozoa</taxon>
        <taxon>Arthropoda</taxon>
        <taxon>Hexapoda</taxon>
        <taxon>Insecta</taxon>
        <taxon>Pterygota</taxon>
        <taxon>Neoptera</taxon>
        <taxon>Endopterygota</taxon>
        <taxon>Diptera</taxon>
        <taxon>Nematocera</taxon>
        <taxon>Sciaroidea</taxon>
        <taxon>Sciaridae</taxon>
        <taxon>Pseudolycoriella</taxon>
    </lineage>
</organism>
<reference evidence="9" key="1">
    <citation type="submission" date="2022-07" db="EMBL/GenBank/DDBJ databases">
        <authorList>
            <person name="Trinca V."/>
            <person name="Uliana J.V.C."/>
            <person name="Torres T.T."/>
            <person name="Ward R.J."/>
            <person name="Monesi N."/>
        </authorList>
    </citation>
    <scope>NUCLEOTIDE SEQUENCE</scope>
    <source>
        <strain evidence="9">HSMRA1968</strain>
        <tissue evidence="9">Whole embryos</tissue>
    </source>
</reference>
<gene>
    <name evidence="9" type="primary">RMDN1</name>
    <name evidence="9" type="ORF">Bhyg_08962</name>
</gene>
<dbReference type="Proteomes" id="UP001151699">
    <property type="component" value="Chromosome B"/>
</dbReference>
<proteinExistence type="predicted"/>
<evidence type="ECO:0000256" key="5">
    <source>
        <dbReference type="ARBA" id="ARBA00022803"/>
    </source>
</evidence>
<dbReference type="InterPro" id="IPR049039">
    <property type="entry name" value="RMD1-3_a_helical_rpt"/>
</dbReference>
<dbReference type="GO" id="GO:0097431">
    <property type="term" value="C:mitotic spindle pole"/>
    <property type="evidence" value="ECO:0007669"/>
    <property type="project" value="TreeGrafter"/>
</dbReference>
<dbReference type="SUPFAM" id="SSF48452">
    <property type="entry name" value="TPR-like"/>
    <property type="match status" value="1"/>
</dbReference>
<keyword evidence="3" id="KW-0963">Cytoplasm</keyword>
<dbReference type="GO" id="GO:0005739">
    <property type="term" value="C:mitochondrion"/>
    <property type="evidence" value="ECO:0007669"/>
    <property type="project" value="TreeGrafter"/>
</dbReference>